<dbReference type="InterPro" id="IPR011006">
    <property type="entry name" value="CheY-like_superfamily"/>
</dbReference>
<name>A0A075G6Q5_9EURY</name>
<keyword evidence="4" id="KW-0812">Transmembrane</keyword>
<dbReference type="PROSITE" id="PS50110">
    <property type="entry name" value="RESPONSE_REGULATORY"/>
    <property type="match status" value="1"/>
</dbReference>
<evidence type="ECO:0000256" key="3">
    <source>
        <dbReference type="SAM" id="MobiDB-lite"/>
    </source>
</evidence>
<sequence length="213" mass="23318">MVRVTEVTDEEAPLALLVDNNEMALYRMNEIFRQRDYRVIECQNGDKAVDIFITEKPDLVVISLDIPGLDGHVAALEMRESRSDARIIFTTPRNKLELAEDAAFSAGAVALLQKPITQSSMDEVWDLVMGDIPDAPGVEDLDQLYPEVDEDVEVTVELEGLPEPPPPSALPALGPPPKRKKKGKGLLMLAILLFLGSAGAIGYGLYTMGYIPV</sequence>
<keyword evidence="1" id="KW-0597">Phosphoprotein</keyword>
<evidence type="ECO:0000259" key="5">
    <source>
        <dbReference type="PROSITE" id="PS50110"/>
    </source>
</evidence>
<evidence type="ECO:0000256" key="1">
    <source>
        <dbReference type="ARBA" id="ARBA00022553"/>
    </source>
</evidence>
<dbReference type="InterPro" id="IPR001789">
    <property type="entry name" value="Sig_transdc_resp-reg_receiver"/>
</dbReference>
<evidence type="ECO:0000256" key="4">
    <source>
        <dbReference type="SAM" id="Phobius"/>
    </source>
</evidence>
<protein>
    <submittedName>
        <fullName evidence="6">CheY-like receiver</fullName>
    </submittedName>
</protein>
<dbReference type="Gene3D" id="3.40.50.2300">
    <property type="match status" value="1"/>
</dbReference>
<organism evidence="6">
    <name type="scientific">uncultured marine group II/III euryarchaeote KM3_115_D07</name>
    <dbReference type="NCBI Taxonomy" id="1457856"/>
    <lineage>
        <taxon>Archaea</taxon>
        <taxon>Methanobacteriati</taxon>
        <taxon>Methanobacteriota</taxon>
        <taxon>environmental samples</taxon>
    </lineage>
</organism>
<dbReference type="InterPro" id="IPR050595">
    <property type="entry name" value="Bact_response_regulator"/>
</dbReference>
<dbReference type="PANTHER" id="PTHR44591:SF3">
    <property type="entry name" value="RESPONSE REGULATORY DOMAIN-CONTAINING PROTEIN"/>
    <property type="match status" value="1"/>
</dbReference>
<feature type="transmembrane region" description="Helical" evidence="4">
    <location>
        <begin position="186"/>
        <end position="206"/>
    </location>
</feature>
<dbReference type="SUPFAM" id="SSF52172">
    <property type="entry name" value="CheY-like"/>
    <property type="match status" value="1"/>
</dbReference>
<evidence type="ECO:0000256" key="2">
    <source>
        <dbReference type="PROSITE-ProRule" id="PRU00169"/>
    </source>
</evidence>
<feature type="domain" description="Response regulatory" evidence="5">
    <location>
        <begin position="14"/>
        <end position="129"/>
    </location>
</feature>
<dbReference type="Pfam" id="PF00072">
    <property type="entry name" value="Response_reg"/>
    <property type="match status" value="1"/>
</dbReference>
<dbReference type="PANTHER" id="PTHR44591">
    <property type="entry name" value="STRESS RESPONSE REGULATOR PROTEIN 1"/>
    <property type="match status" value="1"/>
</dbReference>
<accession>A0A075G6Q5</accession>
<proteinExistence type="predicted"/>
<feature type="region of interest" description="Disordered" evidence="3">
    <location>
        <begin position="159"/>
        <end position="178"/>
    </location>
</feature>
<dbReference type="CDD" id="cd00156">
    <property type="entry name" value="REC"/>
    <property type="match status" value="1"/>
</dbReference>
<dbReference type="SMART" id="SM00448">
    <property type="entry name" value="REC"/>
    <property type="match status" value="1"/>
</dbReference>
<keyword evidence="4" id="KW-0472">Membrane</keyword>
<dbReference type="GO" id="GO:0000160">
    <property type="term" value="P:phosphorelay signal transduction system"/>
    <property type="evidence" value="ECO:0007669"/>
    <property type="project" value="InterPro"/>
</dbReference>
<dbReference type="EMBL" id="KF900570">
    <property type="protein sequence ID" value="AIE99685.1"/>
    <property type="molecule type" value="Genomic_DNA"/>
</dbReference>
<comment type="caution">
    <text evidence="2">Lacks conserved residue(s) required for the propagation of feature annotation.</text>
</comment>
<evidence type="ECO:0000313" key="6">
    <source>
        <dbReference type="EMBL" id="AIE99685.1"/>
    </source>
</evidence>
<dbReference type="AlphaFoldDB" id="A0A075G6Q5"/>
<reference evidence="6" key="1">
    <citation type="journal article" date="2014" name="Genome Biol. Evol.">
        <title>Pangenome evidence for extensive interdomain horizontal transfer affecting lineage core and shell genes in uncultured planktonic thaumarchaeota and euryarchaeota.</title>
        <authorList>
            <person name="Deschamps P."/>
            <person name="Zivanovic Y."/>
            <person name="Moreira D."/>
            <person name="Rodriguez-Valera F."/>
            <person name="Lopez-Garcia P."/>
        </authorList>
    </citation>
    <scope>NUCLEOTIDE SEQUENCE</scope>
</reference>
<keyword evidence="4" id="KW-1133">Transmembrane helix</keyword>
<feature type="compositionally biased region" description="Pro residues" evidence="3">
    <location>
        <begin position="162"/>
        <end position="176"/>
    </location>
</feature>